<gene>
    <name evidence="2" type="ORF">O1V66_17755</name>
</gene>
<evidence type="ECO:0000313" key="3">
    <source>
        <dbReference type="Proteomes" id="UP001164712"/>
    </source>
</evidence>
<dbReference type="InterPro" id="IPR013022">
    <property type="entry name" value="Xyl_isomerase-like_TIM-brl"/>
</dbReference>
<dbReference type="Pfam" id="PF01261">
    <property type="entry name" value="AP_endonuc_2"/>
    <property type="match status" value="1"/>
</dbReference>
<name>A0ABY7HN66_9GAMM</name>
<dbReference type="EMBL" id="CP114058">
    <property type="protein sequence ID" value="WAT00683.1"/>
    <property type="molecule type" value="Genomic_DNA"/>
</dbReference>
<dbReference type="Gene3D" id="3.20.20.150">
    <property type="entry name" value="Divalent-metal-dependent TIM barrel enzymes"/>
    <property type="match status" value="1"/>
</dbReference>
<dbReference type="PANTHER" id="PTHR12110:SF21">
    <property type="entry name" value="XYLOSE ISOMERASE-LIKE TIM BARREL DOMAIN-CONTAINING PROTEIN"/>
    <property type="match status" value="1"/>
</dbReference>
<dbReference type="GO" id="GO:0016853">
    <property type="term" value="F:isomerase activity"/>
    <property type="evidence" value="ECO:0007669"/>
    <property type="project" value="UniProtKB-KW"/>
</dbReference>
<reference evidence="2" key="1">
    <citation type="submission" date="2022-12" db="EMBL/GenBank/DDBJ databases">
        <title>Complete genome sequence of an Australian strain of Rouxiella badensis DAR84756 and resolution of the R. badensis DSM100043 and R. chamberiensis DSM28324 genomes.</title>
        <authorList>
            <person name="Paul S."/>
            <person name="Anderson P.J."/>
            <person name="Maynard G."/>
            <person name="Dyall-Smith M."/>
            <person name="Kudinha T."/>
        </authorList>
    </citation>
    <scope>NUCLEOTIDE SEQUENCE</scope>
    <source>
        <strain evidence="2">DSM 28324</strain>
    </source>
</reference>
<evidence type="ECO:0000313" key="2">
    <source>
        <dbReference type="EMBL" id="WAT00683.1"/>
    </source>
</evidence>
<dbReference type="RefSeq" id="WP_045048810.1">
    <property type="nucleotide sequence ID" value="NZ_CP114058.1"/>
</dbReference>
<dbReference type="PANTHER" id="PTHR12110">
    <property type="entry name" value="HYDROXYPYRUVATE ISOMERASE"/>
    <property type="match status" value="1"/>
</dbReference>
<proteinExistence type="predicted"/>
<dbReference type="SUPFAM" id="SSF51658">
    <property type="entry name" value="Xylose isomerase-like"/>
    <property type="match status" value="1"/>
</dbReference>
<evidence type="ECO:0000259" key="1">
    <source>
        <dbReference type="Pfam" id="PF01261"/>
    </source>
</evidence>
<protein>
    <submittedName>
        <fullName evidence="2">Sugar phosphate isomerase/epimerase</fullName>
    </submittedName>
</protein>
<keyword evidence="3" id="KW-1185">Reference proteome</keyword>
<dbReference type="Proteomes" id="UP001164712">
    <property type="component" value="Chromosome"/>
</dbReference>
<sequence length="279" mass="31050">MKKSANKLFINTVCLSGSTQEKLRAAHAAGFDQVELWRQDVEATDGDCAGIKDLLQTLPIALTDYQVLLDFDGAPDSLREEKRQEAIQMLDTAVKLGATTVLTPACTHKACVKERVEEDMRWLVQQAARRGLRIAYEGMAWSTAVNNTAEAWQLVKRIDAPNLGLVVDAFHIFVRQRTVKDLDGIPMEKIFLVQLSDLAETPSADHLVDTARHSRLLPGEGTFPLDTLITHLEEQGYTGPIGLEVFNDTLKKQDATEVARKAMQALKAVCYRDEPQYSL</sequence>
<organism evidence="2 3">
    <name type="scientific">Rouxiella chamberiensis</name>
    <dbReference type="NCBI Taxonomy" id="1513468"/>
    <lineage>
        <taxon>Bacteria</taxon>
        <taxon>Pseudomonadati</taxon>
        <taxon>Pseudomonadota</taxon>
        <taxon>Gammaproteobacteria</taxon>
        <taxon>Enterobacterales</taxon>
        <taxon>Yersiniaceae</taxon>
        <taxon>Rouxiella</taxon>
    </lineage>
</organism>
<dbReference type="InterPro" id="IPR036237">
    <property type="entry name" value="Xyl_isomerase-like_sf"/>
</dbReference>
<keyword evidence="2" id="KW-0413">Isomerase</keyword>
<feature type="domain" description="Xylose isomerase-like TIM barrel" evidence="1">
    <location>
        <begin position="23"/>
        <end position="268"/>
    </location>
</feature>
<accession>A0ABY7HN66</accession>
<dbReference type="InterPro" id="IPR050312">
    <property type="entry name" value="IolE/XylAMocC-like"/>
</dbReference>